<gene>
    <name evidence="3" type="ORF">SM436_21315</name>
</gene>
<protein>
    <submittedName>
        <fullName evidence="3">Uncharacterized protein</fullName>
    </submittedName>
</protein>
<feature type="compositionally biased region" description="Low complexity" evidence="1">
    <location>
        <begin position="141"/>
        <end position="150"/>
    </location>
</feature>
<dbReference type="RefSeq" id="WP_371942944.1">
    <property type="nucleotide sequence ID" value="NZ_JAXCEH010000014.1"/>
</dbReference>
<keyword evidence="2" id="KW-0812">Transmembrane</keyword>
<keyword evidence="2" id="KW-0472">Membrane</keyword>
<evidence type="ECO:0000256" key="1">
    <source>
        <dbReference type="SAM" id="MobiDB-lite"/>
    </source>
</evidence>
<name>A0ABV4R246_9ACTN</name>
<comment type="caution">
    <text evidence="3">The sequence shown here is derived from an EMBL/GenBank/DDBJ whole genome shotgun (WGS) entry which is preliminary data.</text>
</comment>
<feature type="compositionally biased region" description="Low complexity" evidence="1">
    <location>
        <begin position="23"/>
        <end position="33"/>
    </location>
</feature>
<accession>A0ABV4R246</accession>
<keyword evidence="4" id="KW-1185">Reference proteome</keyword>
<evidence type="ECO:0000313" key="3">
    <source>
        <dbReference type="EMBL" id="MFA1556237.1"/>
    </source>
</evidence>
<feature type="region of interest" description="Disordered" evidence="1">
    <location>
        <begin position="132"/>
        <end position="160"/>
    </location>
</feature>
<dbReference type="Proteomes" id="UP001569904">
    <property type="component" value="Unassembled WGS sequence"/>
</dbReference>
<feature type="region of interest" description="Disordered" evidence="1">
    <location>
        <begin position="1"/>
        <end position="105"/>
    </location>
</feature>
<evidence type="ECO:0000313" key="4">
    <source>
        <dbReference type="Proteomes" id="UP001569904"/>
    </source>
</evidence>
<feature type="transmembrane region" description="Helical" evidence="2">
    <location>
        <begin position="107"/>
        <end position="132"/>
    </location>
</feature>
<dbReference type="EMBL" id="JAXCEH010000014">
    <property type="protein sequence ID" value="MFA1556237.1"/>
    <property type="molecule type" value="Genomic_DNA"/>
</dbReference>
<organism evidence="3 4">
    <name type="scientific">Actinomadura chokoriensis</name>
    <dbReference type="NCBI Taxonomy" id="454156"/>
    <lineage>
        <taxon>Bacteria</taxon>
        <taxon>Bacillati</taxon>
        <taxon>Actinomycetota</taxon>
        <taxon>Actinomycetes</taxon>
        <taxon>Streptosporangiales</taxon>
        <taxon>Thermomonosporaceae</taxon>
        <taxon>Actinomadura</taxon>
    </lineage>
</organism>
<keyword evidence="2" id="KW-1133">Transmembrane helix</keyword>
<reference evidence="3 4" key="1">
    <citation type="submission" date="2023-11" db="EMBL/GenBank/DDBJ databases">
        <title>Actinomadura monticuli sp. nov., isolated from volcanic ash.</title>
        <authorList>
            <person name="Lee S.D."/>
            <person name="Yang H."/>
            <person name="Kim I.S."/>
        </authorList>
    </citation>
    <scope>NUCLEOTIDE SEQUENCE [LARGE SCALE GENOMIC DNA]</scope>
    <source>
        <strain evidence="3 4">DSM 45346</strain>
    </source>
</reference>
<sequence>MGYPGDQGKPGDWPLRQPPHTPYGPGAEAPPYGHDNDESPFAPRDRENDGPSPWSDQPAGWDDQPTAAWDDEPVAGGTFGADAFGSPEGAPPGPSGRSAPPERRRNLPLIIGGSAVAGILLIGGGVGLSSMLKDDPEPKAEPTQAASTPAQPTPSPTEPVLAPVKLQSRSTDPKPLTLKEVFGKATFKAGGYKYVRTAVNAKKGCSGVVGGAALEKALKKGRCTQALRGTYALSTGSLIGTVGVFNLENEAAAKAAVKAAAGKNAFLQALPGTGVSKTNGKGEAFGTSQARGHYVIMTWVQRPDGKKVASKYHAAVRVFGAQMIKGSNLALALHYRETEGKPLQK</sequence>
<evidence type="ECO:0000256" key="2">
    <source>
        <dbReference type="SAM" id="Phobius"/>
    </source>
</evidence>
<proteinExistence type="predicted"/>